<dbReference type="Gene3D" id="3.20.20.70">
    <property type="entry name" value="Aldolase class I"/>
    <property type="match status" value="1"/>
</dbReference>
<name>A0ABQ6PKM9_9BACT</name>
<evidence type="ECO:0000313" key="1">
    <source>
        <dbReference type="EMBL" id="GMQ28466.1"/>
    </source>
</evidence>
<keyword evidence="2" id="KW-1185">Reference proteome</keyword>
<accession>A0ABQ6PKM9</accession>
<dbReference type="InterPro" id="IPR013785">
    <property type="entry name" value="Aldolase_TIM"/>
</dbReference>
<reference evidence="1 2" key="1">
    <citation type="submission" date="2023-08" db="EMBL/GenBank/DDBJ databases">
        <title>Draft genome sequence of Algoriphagus confluentis.</title>
        <authorList>
            <person name="Takatani N."/>
            <person name="Hosokawa M."/>
            <person name="Sawabe T."/>
        </authorList>
    </citation>
    <scope>NUCLEOTIDE SEQUENCE [LARGE SCALE GENOMIC DNA]</scope>
    <source>
        <strain evidence="1 2">NBRC 111222</strain>
    </source>
</reference>
<protein>
    <recommendedName>
        <fullName evidence="3">Phosphoribosylanthranilate isomerase</fullName>
    </recommendedName>
</protein>
<sequence>MALKTFVKINHINNLTDARYCAGMTVNLLGFCLNSEDPNFVSPEEFQEITGWLSGVEFVGETAGIPEEEIRILLDKYPGLSWVEHDRLDTLLSLNDLGLPLIYQCDLDEINHLDLELEEKLGQRSLYLHLTNIESAFQKQKEIQVLSDKFPVILADGFHPNDVLEVIGTLPVYGISLKGGTEIKAGLRDFDQMADILEALEIED</sequence>
<dbReference type="EMBL" id="BTPD01000003">
    <property type="protein sequence ID" value="GMQ28466.1"/>
    <property type="molecule type" value="Genomic_DNA"/>
</dbReference>
<gene>
    <name evidence="1" type="ORF">Aconfl_11090</name>
</gene>
<dbReference type="InterPro" id="IPR011060">
    <property type="entry name" value="RibuloseP-bd_barrel"/>
</dbReference>
<proteinExistence type="predicted"/>
<organism evidence="1 2">
    <name type="scientific">Algoriphagus confluentis</name>
    <dbReference type="NCBI Taxonomy" id="1697556"/>
    <lineage>
        <taxon>Bacteria</taxon>
        <taxon>Pseudomonadati</taxon>
        <taxon>Bacteroidota</taxon>
        <taxon>Cytophagia</taxon>
        <taxon>Cytophagales</taxon>
        <taxon>Cyclobacteriaceae</taxon>
        <taxon>Algoriphagus</taxon>
    </lineage>
</organism>
<dbReference type="SUPFAM" id="SSF51366">
    <property type="entry name" value="Ribulose-phoshate binding barrel"/>
    <property type="match status" value="1"/>
</dbReference>
<dbReference type="Proteomes" id="UP001338309">
    <property type="component" value="Unassembled WGS sequence"/>
</dbReference>
<comment type="caution">
    <text evidence="1">The sequence shown here is derived from an EMBL/GenBank/DDBJ whole genome shotgun (WGS) entry which is preliminary data.</text>
</comment>
<evidence type="ECO:0008006" key="3">
    <source>
        <dbReference type="Google" id="ProtNLM"/>
    </source>
</evidence>
<evidence type="ECO:0000313" key="2">
    <source>
        <dbReference type="Proteomes" id="UP001338309"/>
    </source>
</evidence>
<dbReference type="RefSeq" id="WP_338223218.1">
    <property type="nucleotide sequence ID" value="NZ_BTPD01000003.1"/>
</dbReference>